<organism evidence="3 4">
    <name type="scientific">Microbacterium thalassium</name>
    <dbReference type="NCBI Taxonomy" id="362649"/>
    <lineage>
        <taxon>Bacteria</taxon>
        <taxon>Bacillati</taxon>
        <taxon>Actinomycetota</taxon>
        <taxon>Actinomycetes</taxon>
        <taxon>Micrococcales</taxon>
        <taxon>Microbacteriaceae</taxon>
        <taxon>Microbacterium</taxon>
    </lineage>
</organism>
<dbReference type="EMBL" id="JACHML010000001">
    <property type="protein sequence ID" value="MBB6391459.1"/>
    <property type="molecule type" value="Genomic_DNA"/>
</dbReference>
<evidence type="ECO:0000256" key="2">
    <source>
        <dbReference type="SAM" id="SignalP"/>
    </source>
</evidence>
<gene>
    <name evidence="3" type="ORF">HD594_001772</name>
</gene>
<keyword evidence="4" id="KW-1185">Reference proteome</keyword>
<dbReference type="AlphaFoldDB" id="A0A7X0KUT5"/>
<comment type="caution">
    <text evidence="3">The sequence shown here is derived from an EMBL/GenBank/DDBJ whole genome shotgun (WGS) entry which is preliminary data.</text>
</comment>
<name>A0A7X0KUT5_9MICO</name>
<evidence type="ECO:0000256" key="1">
    <source>
        <dbReference type="SAM" id="MobiDB-lite"/>
    </source>
</evidence>
<feature type="region of interest" description="Disordered" evidence="1">
    <location>
        <begin position="33"/>
        <end position="58"/>
    </location>
</feature>
<protein>
    <submittedName>
        <fullName evidence="3">Uncharacterized protein</fullName>
    </submittedName>
</protein>
<dbReference type="Proteomes" id="UP000537775">
    <property type="component" value="Unassembled WGS sequence"/>
</dbReference>
<accession>A0A7X0KUT5</accession>
<dbReference type="RefSeq" id="WP_184750623.1">
    <property type="nucleotide sequence ID" value="NZ_BAAAJR010000007.1"/>
</dbReference>
<feature type="compositionally biased region" description="Low complexity" evidence="1">
    <location>
        <begin position="33"/>
        <end position="45"/>
    </location>
</feature>
<reference evidence="3 4" key="1">
    <citation type="submission" date="2020-08" db="EMBL/GenBank/DDBJ databases">
        <title>Sequencing the genomes of 1000 actinobacteria strains.</title>
        <authorList>
            <person name="Klenk H.-P."/>
        </authorList>
    </citation>
    <scope>NUCLEOTIDE SEQUENCE [LARGE SCALE GENOMIC DNA]</scope>
    <source>
        <strain evidence="3 4">DSM 12511</strain>
    </source>
</reference>
<proteinExistence type="predicted"/>
<feature type="chain" id="PRO_5038765879" evidence="2">
    <location>
        <begin position="27"/>
        <end position="58"/>
    </location>
</feature>
<evidence type="ECO:0000313" key="3">
    <source>
        <dbReference type="EMBL" id="MBB6391459.1"/>
    </source>
</evidence>
<keyword evidence="2" id="KW-0732">Signal</keyword>
<evidence type="ECO:0000313" key="4">
    <source>
        <dbReference type="Proteomes" id="UP000537775"/>
    </source>
</evidence>
<sequence>MRRRSRVPFALAIAVMLLGGWASAEASPAAASPATAAVVSTDAPAGPAASTGPLLLDD</sequence>
<feature type="signal peptide" evidence="2">
    <location>
        <begin position="1"/>
        <end position="26"/>
    </location>
</feature>